<dbReference type="Proteomes" id="UP000716322">
    <property type="component" value="Unassembled WGS sequence"/>
</dbReference>
<comment type="caution">
    <text evidence="1">The sequence shown here is derived from an EMBL/GenBank/DDBJ whole genome shotgun (WGS) entry which is preliminary data.</text>
</comment>
<protein>
    <submittedName>
        <fullName evidence="1">Uncharacterized protein</fullName>
    </submittedName>
</protein>
<name>A0ABX0PH93_9BURK</name>
<sequence>MGALKDETVVVLGIALAVLAMAYYAKKKIGDAAAAVGDEAVKLWDAASDATVKAGDTVIAKPAIAIGDVIGIPRTNETECEKAKREGRTWDASFACPATDFLGYVFN</sequence>
<evidence type="ECO:0000313" key="2">
    <source>
        <dbReference type="Proteomes" id="UP000716322"/>
    </source>
</evidence>
<organism evidence="1 2">
    <name type="scientific">Telluria antibiotica</name>
    <dbReference type="NCBI Taxonomy" id="2717319"/>
    <lineage>
        <taxon>Bacteria</taxon>
        <taxon>Pseudomonadati</taxon>
        <taxon>Pseudomonadota</taxon>
        <taxon>Betaproteobacteria</taxon>
        <taxon>Burkholderiales</taxon>
        <taxon>Oxalobacteraceae</taxon>
        <taxon>Telluria group</taxon>
        <taxon>Telluria</taxon>
    </lineage>
</organism>
<proteinExistence type="predicted"/>
<reference evidence="1 2" key="1">
    <citation type="submission" date="2020-03" db="EMBL/GenBank/DDBJ databases">
        <title>Genome sequence of strain Massilia sp. TW-1.</title>
        <authorList>
            <person name="Chaudhary D.K."/>
        </authorList>
    </citation>
    <scope>NUCLEOTIDE SEQUENCE [LARGE SCALE GENOMIC DNA]</scope>
    <source>
        <strain evidence="1 2">TW-1</strain>
    </source>
</reference>
<dbReference type="EMBL" id="JAAQOM010000013">
    <property type="protein sequence ID" value="NIA56177.1"/>
    <property type="molecule type" value="Genomic_DNA"/>
</dbReference>
<keyword evidence="2" id="KW-1185">Reference proteome</keyword>
<gene>
    <name evidence="1" type="ORF">HAV22_21320</name>
</gene>
<accession>A0ABX0PH93</accession>
<evidence type="ECO:0000313" key="1">
    <source>
        <dbReference type="EMBL" id="NIA56177.1"/>
    </source>
</evidence>
<dbReference type="RefSeq" id="WP_166861766.1">
    <property type="nucleotide sequence ID" value="NZ_JAAQOM010000013.1"/>
</dbReference>